<dbReference type="CDD" id="cd04269">
    <property type="entry name" value="ZnMc_adamalysin_II_like"/>
    <property type="match status" value="1"/>
</dbReference>
<dbReference type="PROSITE" id="PS50215">
    <property type="entry name" value="ADAM_MEPRO"/>
    <property type="match status" value="1"/>
</dbReference>
<dbReference type="PANTHER" id="PTHR11905:SF159">
    <property type="entry name" value="ADAM METALLOPROTEASE"/>
    <property type="match status" value="1"/>
</dbReference>
<dbReference type="Ensembl" id="ENSCMIT00000007000.1">
    <property type="protein sequence ID" value="ENSCMIP00000006786.1"/>
    <property type="gene ID" value="ENSCMIG00000003788.1"/>
</dbReference>
<feature type="domain" description="Peptidase M12B" evidence="3">
    <location>
        <begin position="1"/>
        <end position="122"/>
    </location>
</feature>
<evidence type="ECO:0000313" key="5">
    <source>
        <dbReference type="Proteomes" id="UP000314986"/>
    </source>
</evidence>
<organism evidence="4 5">
    <name type="scientific">Callorhinchus milii</name>
    <name type="common">Ghost shark</name>
    <dbReference type="NCBI Taxonomy" id="7868"/>
    <lineage>
        <taxon>Eukaryota</taxon>
        <taxon>Metazoa</taxon>
        <taxon>Chordata</taxon>
        <taxon>Craniata</taxon>
        <taxon>Vertebrata</taxon>
        <taxon>Chondrichthyes</taxon>
        <taxon>Holocephali</taxon>
        <taxon>Chimaeriformes</taxon>
        <taxon>Callorhinchidae</taxon>
        <taxon>Callorhinchus</taxon>
    </lineage>
</organism>
<keyword evidence="2" id="KW-0862">Zinc</keyword>
<dbReference type="Gene3D" id="3.40.390.10">
    <property type="entry name" value="Collagenase (Catalytic Domain)"/>
    <property type="match status" value="1"/>
</dbReference>
<dbReference type="GeneTree" id="ENSGT00940000159822"/>
<reference evidence="5" key="1">
    <citation type="journal article" date="2006" name="Science">
        <title>Ancient noncoding elements conserved in the human genome.</title>
        <authorList>
            <person name="Venkatesh B."/>
            <person name="Kirkness E.F."/>
            <person name="Loh Y.H."/>
            <person name="Halpern A.L."/>
            <person name="Lee A.P."/>
            <person name="Johnson J."/>
            <person name="Dandona N."/>
            <person name="Viswanathan L.D."/>
            <person name="Tay A."/>
            <person name="Venter J.C."/>
            <person name="Strausberg R.L."/>
            <person name="Brenner S."/>
        </authorList>
    </citation>
    <scope>NUCLEOTIDE SEQUENCE [LARGE SCALE GENOMIC DNA]</scope>
</reference>
<dbReference type="PANTHER" id="PTHR11905">
    <property type="entry name" value="ADAM A DISINTEGRIN AND METALLOPROTEASE DOMAIN"/>
    <property type="match status" value="1"/>
</dbReference>
<keyword evidence="1" id="KW-1015">Disulfide bond</keyword>
<protein>
    <submittedName>
        <fullName evidence="4">Snake venom metalloproteinase BaP1-like</fullName>
    </submittedName>
</protein>
<dbReference type="AlphaFoldDB" id="A0A4W3GT68"/>
<keyword evidence="5" id="KW-1185">Reference proteome</keyword>
<evidence type="ECO:0000313" key="4">
    <source>
        <dbReference type="Ensembl" id="ENSCMIP00000006786.1"/>
    </source>
</evidence>
<comment type="caution">
    <text evidence="2">Lacks conserved residue(s) required for the propagation of feature annotation.</text>
</comment>
<dbReference type="Proteomes" id="UP000314986">
    <property type="component" value="Unassembled WGS sequence"/>
</dbReference>
<dbReference type="GO" id="GO:0046872">
    <property type="term" value="F:metal ion binding"/>
    <property type="evidence" value="ECO:0007669"/>
    <property type="project" value="UniProtKB-KW"/>
</dbReference>
<reference evidence="5" key="2">
    <citation type="journal article" date="2007" name="PLoS Biol.">
        <title>Survey sequencing and comparative analysis of the elephant shark (Callorhinchus milii) genome.</title>
        <authorList>
            <person name="Venkatesh B."/>
            <person name="Kirkness E.F."/>
            <person name="Loh Y.H."/>
            <person name="Halpern A.L."/>
            <person name="Lee A.P."/>
            <person name="Johnson J."/>
            <person name="Dandona N."/>
            <person name="Viswanathan L.D."/>
            <person name="Tay A."/>
            <person name="Venter J.C."/>
            <person name="Strausberg R.L."/>
            <person name="Brenner S."/>
        </authorList>
    </citation>
    <scope>NUCLEOTIDE SEQUENCE [LARGE SCALE GENOMIC DNA]</scope>
</reference>
<dbReference type="GO" id="GO:0004222">
    <property type="term" value="F:metalloendopeptidase activity"/>
    <property type="evidence" value="ECO:0007669"/>
    <property type="project" value="InterPro"/>
</dbReference>
<feature type="active site" evidence="2">
    <location>
        <position position="89"/>
    </location>
</feature>
<dbReference type="InterPro" id="IPR024079">
    <property type="entry name" value="MetalloPept_cat_dom_sf"/>
</dbReference>
<dbReference type="InterPro" id="IPR034027">
    <property type="entry name" value="Reprolysin_adamalysin"/>
</dbReference>
<feature type="binding site" evidence="2">
    <location>
        <position position="88"/>
    </location>
    <ligand>
        <name>Zn(2+)</name>
        <dbReference type="ChEBI" id="CHEBI:29105"/>
        <note>catalytic</note>
    </ligand>
</feature>
<reference evidence="4" key="5">
    <citation type="submission" date="2025-09" db="UniProtKB">
        <authorList>
            <consortium name="Ensembl"/>
        </authorList>
    </citation>
    <scope>IDENTIFICATION</scope>
</reference>
<dbReference type="InterPro" id="IPR001590">
    <property type="entry name" value="Peptidase_M12B"/>
</dbReference>
<accession>A0A4W3GT68</accession>
<evidence type="ECO:0000256" key="2">
    <source>
        <dbReference type="PROSITE-ProRule" id="PRU00276"/>
    </source>
</evidence>
<name>A0A4W3GT68_CALMI</name>
<reference evidence="4" key="4">
    <citation type="submission" date="2025-08" db="UniProtKB">
        <authorList>
            <consortium name="Ensembl"/>
        </authorList>
    </citation>
    <scope>IDENTIFICATION</scope>
</reference>
<feature type="binding site" evidence="2">
    <location>
        <position position="92"/>
    </location>
    <ligand>
        <name>Zn(2+)</name>
        <dbReference type="ChEBI" id="CHEBI:29105"/>
        <note>catalytic</note>
    </ligand>
</feature>
<evidence type="ECO:0000259" key="3">
    <source>
        <dbReference type="PROSITE" id="PS50215"/>
    </source>
</evidence>
<dbReference type="SUPFAM" id="SSF55486">
    <property type="entry name" value="Metalloproteases ('zincins'), catalytic domain"/>
    <property type="match status" value="1"/>
</dbReference>
<dbReference type="GO" id="GO:0006508">
    <property type="term" value="P:proteolysis"/>
    <property type="evidence" value="ECO:0007669"/>
    <property type="project" value="InterPro"/>
</dbReference>
<reference evidence="5" key="3">
    <citation type="journal article" date="2014" name="Nature">
        <title>Elephant shark genome provides unique insights into gnathostome evolution.</title>
        <authorList>
            <consortium name="International Elephant Shark Genome Sequencing Consortium"/>
            <person name="Venkatesh B."/>
            <person name="Lee A.P."/>
            <person name="Ravi V."/>
            <person name="Maurya A.K."/>
            <person name="Lian M.M."/>
            <person name="Swann J.B."/>
            <person name="Ohta Y."/>
            <person name="Flajnik M.F."/>
            <person name="Sutoh Y."/>
            <person name="Kasahara M."/>
            <person name="Hoon S."/>
            <person name="Gangu V."/>
            <person name="Roy S.W."/>
            <person name="Irimia M."/>
            <person name="Korzh V."/>
            <person name="Kondrychyn I."/>
            <person name="Lim Z.W."/>
            <person name="Tay B.H."/>
            <person name="Tohari S."/>
            <person name="Kong K.W."/>
            <person name="Ho S."/>
            <person name="Lorente-Galdos B."/>
            <person name="Quilez J."/>
            <person name="Marques-Bonet T."/>
            <person name="Raney B.J."/>
            <person name="Ingham P.W."/>
            <person name="Tay A."/>
            <person name="Hillier L.W."/>
            <person name="Minx P."/>
            <person name="Boehm T."/>
            <person name="Wilson R.K."/>
            <person name="Brenner S."/>
            <person name="Warren W.C."/>
        </authorList>
    </citation>
    <scope>NUCLEOTIDE SEQUENCE [LARGE SCALE GENOMIC DNA]</scope>
</reference>
<sequence>MAVELWSTNPIVVDRDAAGTLHRFLQWRQTRLLPRLQHDHAQLLGGGTFHGGTAGTAPVHGICSVRLSGGVSLDTQSSILPVAGVLAHEIGHNLGLSHDSESPSCQCSNKRTEGCIMGASHG</sequence>
<keyword evidence="2" id="KW-0479">Metal-binding</keyword>
<feature type="binding site" evidence="2">
    <location>
        <position position="98"/>
    </location>
    <ligand>
        <name>Zn(2+)</name>
        <dbReference type="ChEBI" id="CHEBI:29105"/>
        <note>catalytic</note>
    </ligand>
</feature>
<proteinExistence type="predicted"/>
<evidence type="ECO:0000256" key="1">
    <source>
        <dbReference type="ARBA" id="ARBA00023157"/>
    </source>
</evidence>
<dbReference type="Pfam" id="PF01421">
    <property type="entry name" value="Reprolysin"/>
    <property type="match status" value="1"/>
</dbReference>